<dbReference type="OrthoDB" id="9778912at2"/>
<evidence type="ECO:0000256" key="4">
    <source>
        <dbReference type="ARBA" id="ARBA00023002"/>
    </source>
</evidence>
<dbReference type="AlphaFoldDB" id="A0A1N6GSI5"/>
<comment type="similarity">
    <text evidence="1">Belongs to the nitronate monooxygenase family. NMO class I subfamily.</text>
</comment>
<dbReference type="Pfam" id="PF03060">
    <property type="entry name" value="NMO"/>
    <property type="match status" value="1"/>
</dbReference>
<evidence type="ECO:0000256" key="3">
    <source>
        <dbReference type="ARBA" id="ARBA00022643"/>
    </source>
</evidence>
<dbReference type="STRING" id="536979.SAMN04488055_2952"/>
<dbReference type="GO" id="GO:0018580">
    <property type="term" value="F:nitronate monooxygenase activity"/>
    <property type="evidence" value="ECO:0007669"/>
    <property type="project" value="InterPro"/>
</dbReference>
<dbReference type="SUPFAM" id="SSF51412">
    <property type="entry name" value="Inosine monophosphate dehydrogenase (IMPDH)"/>
    <property type="match status" value="1"/>
</dbReference>
<dbReference type="PANTHER" id="PTHR42747:SF4">
    <property type="entry name" value="BLR1330 PROTEIN"/>
    <property type="match status" value="1"/>
</dbReference>
<dbReference type="PANTHER" id="PTHR42747">
    <property type="entry name" value="NITRONATE MONOOXYGENASE-RELATED"/>
    <property type="match status" value="1"/>
</dbReference>
<dbReference type="EMBL" id="FSRA01000001">
    <property type="protein sequence ID" value="SIO10541.1"/>
    <property type="molecule type" value="Genomic_DNA"/>
</dbReference>
<dbReference type="CDD" id="cd04730">
    <property type="entry name" value="NPD_like"/>
    <property type="match status" value="1"/>
</dbReference>
<evidence type="ECO:0000256" key="2">
    <source>
        <dbReference type="ARBA" id="ARBA00022630"/>
    </source>
</evidence>
<name>A0A1N6GSI5_9BACT</name>
<sequence>MNHPLFRELGMKYPLIMAPMFLVSNEPMIKAAIRAGIAGTFPSLNYRKEGELPALLDRLNETRAQHQQGTYGVNLIVQKTNPLYKKHLDACVAAKVPFYITSLGNPKEVIEAAHSYGGKVICDVTNMEHAQKAVQYGADGLIAVCSGAGGHAGPYPMHVLIPALKKAFPHIPVIAAGGIATGQQMASAMVLGADMVSIGTRFIASLEATVSEEYKQAIVDHGMEDIVLTERLSGTPCNIINTPEAKKMGYKQTAWEKWLSRNPRTKKYYKMMVQLKGMKKLQKAVKPGNYAHLWSAGQSVEMVDDIIGVEEIVTRIVHEYDQSLLAFKS</sequence>
<dbReference type="InterPro" id="IPR013785">
    <property type="entry name" value="Aldolase_TIM"/>
</dbReference>
<proteinExistence type="inferred from homology"/>
<keyword evidence="5 6" id="KW-0503">Monooxygenase</keyword>
<dbReference type="Gene3D" id="3.20.20.70">
    <property type="entry name" value="Aldolase class I"/>
    <property type="match status" value="1"/>
</dbReference>
<evidence type="ECO:0000256" key="1">
    <source>
        <dbReference type="ARBA" id="ARBA00009881"/>
    </source>
</evidence>
<keyword evidence="3" id="KW-0288">FMN</keyword>
<evidence type="ECO:0000313" key="6">
    <source>
        <dbReference type="EMBL" id="SIO10541.1"/>
    </source>
</evidence>
<dbReference type="RefSeq" id="WP_074239960.1">
    <property type="nucleotide sequence ID" value="NZ_FSRA01000001.1"/>
</dbReference>
<keyword evidence="7" id="KW-1185">Reference proteome</keyword>
<reference evidence="6 7" key="1">
    <citation type="submission" date="2016-11" db="EMBL/GenBank/DDBJ databases">
        <authorList>
            <person name="Jaros S."/>
            <person name="Januszkiewicz K."/>
            <person name="Wedrychowicz H."/>
        </authorList>
    </citation>
    <scope>NUCLEOTIDE SEQUENCE [LARGE SCALE GENOMIC DNA]</scope>
    <source>
        <strain evidence="6 7">DSM 24787</strain>
    </source>
</reference>
<evidence type="ECO:0000313" key="7">
    <source>
        <dbReference type="Proteomes" id="UP000185003"/>
    </source>
</evidence>
<keyword evidence="2" id="KW-0285">Flavoprotein</keyword>
<gene>
    <name evidence="6" type="ORF">SAMN04488055_2952</name>
</gene>
<keyword evidence="4" id="KW-0560">Oxidoreductase</keyword>
<protein>
    <submittedName>
        <fullName evidence="6">Nitronate monooxygenase</fullName>
    </submittedName>
</protein>
<organism evidence="6 7">
    <name type="scientific">Chitinophaga niabensis</name>
    <dbReference type="NCBI Taxonomy" id="536979"/>
    <lineage>
        <taxon>Bacteria</taxon>
        <taxon>Pseudomonadati</taxon>
        <taxon>Bacteroidota</taxon>
        <taxon>Chitinophagia</taxon>
        <taxon>Chitinophagales</taxon>
        <taxon>Chitinophagaceae</taxon>
        <taxon>Chitinophaga</taxon>
    </lineage>
</organism>
<accession>A0A1N6GSI5</accession>
<dbReference type="InterPro" id="IPR004136">
    <property type="entry name" value="NMO"/>
</dbReference>
<dbReference type="Proteomes" id="UP000185003">
    <property type="component" value="Unassembled WGS sequence"/>
</dbReference>
<evidence type="ECO:0000256" key="5">
    <source>
        <dbReference type="ARBA" id="ARBA00023033"/>
    </source>
</evidence>